<reference evidence="1 2" key="1">
    <citation type="submission" date="2019-11" db="EMBL/GenBank/DDBJ databases">
        <title>Isolation of a new High Light Tolerant Cyanobacteria.</title>
        <authorList>
            <person name="Dobson Z."/>
            <person name="Vaughn N."/>
            <person name="Vaughn M."/>
            <person name="Fromme P."/>
            <person name="Mazor Y."/>
        </authorList>
    </citation>
    <scope>NUCLEOTIDE SEQUENCE [LARGE SCALE GENOMIC DNA]</scope>
    <source>
        <strain evidence="1 2">0216</strain>
    </source>
</reference>
<protein>
    <submittedName>
        <fullName evidence="1">Uncharacterized protein</fullName>
    </submittedName>
</protein>
<dbReference type="AlphaFoldDB" id="A0A844GUN1"/>
<dbReference type="RefSeq" id="WP_099436363.1">
    <property type="nucleotide sequence ID" value="NZ_WMIA01000005.1"/>
</dbReference>
<evidence type="ECO:0000313" key="2">
    <source>
        <dbReference type="Proteomes" id="UP000437131"/>
    </source>
</evidence>
<dbReference type="EMBL" id="WMIA01000005">
    <property type="protein sequence ID" value="MTF38548.1"/>
    <property type="molecule type" value="Genomic_DNA"/>
</dbReference>
<sequence length="97" mass="10827">MTHNNQCTSACRYCRFYSPEGRRGGMCSQLGVSVKAHWKSCHFASPVFDNNWQPLPDIALLEKSFSLGCATPQVNFTIESNKVTESHVNSTEEIVSN</sequence>
<accession>A0A844GUN1</accession>
<dbReference type="Proteomes" id="UP000437131">
    <property type="component" value="Unassembled WGS sequence"/>
</dbReference>
<gene>
    <name evidence="1" type="ORF">GGC33_06385</name>
</gene>
<name>A0A844GUN1_9CHRO</name>
<proteinExistence type="predicted"/>
<comment type="caution">
    <text evidence="1">The sequence shown here is derived from an EMBL/GenBank/DDBJ whole genome shotgun (WGS) entry which is preliminary data.</text>
</comment>
<evidence type="ECO:0000313" key="1">
    <source>
        <dbReference type="EMBL" id="MTF38548.1"/>
    </source>
</evidence>
<organism evidence="1 2">
    <name type="scientific">Cyanobacterium aponinum 0216</name>
    <dbReference type="NCBI Taxonomy" id="2676140"/>
    <lineage>
        <taxon>Bacteria</taxon>
        <taxon>Bacillati</taxon>
        <taxon>Cyanobacteriota</taxon>
        <taxon>Cyanophyceae</taxon>
        <taxon>Oscillatoriophycideae</taxon>
        <taxon>Chroococcales</taxon>
        <taxon>Geminocystaceae</taxon>
        <taxon>Cyanobacterium</taxon>
    </lineage>
</organism>